<reference evidence="3 4" key="1">
    <citation type="submission" date="2014-12" db="EMBL/GenBank/DDBJ databases">
        <title>Genome assembly of Enhygromyxa salina DSM 15201.</title>
        <authorList>
            <person name="Sharma G."/>
            <person name="Subramanian S."/>
        </authorList>
    </citation>
    <scope>NUCLEOTIDE SEQUENCE [LARGE SCALE GENOMIC DNA]</scope>
    <source>
        <strain evidence="3 4">DSM 15201</strain>
    </source>
</reference>
<dbReference type="PROSITE" id="PS50234">
    <property type="entry name" value="VWFA"/>
    <property type="match status" value="1"/>
</dbReference>
<name>A0A0C1ZSU8_9BACT</name>
<dbReference type="SUPFAM" id="SSF53300">
    <property type="entry name" value="vWA-like"/>
    <property type="match status" value="1"/>
</dbReference>
<protein>
    <recommendedName>
        <fullName evidence="2">VWFA domain-containing protein</fullName>
    </recommendedName>
</protein>
<gene>
    <name evidence="3" type="ORF">DB30_07129</name>
</gene>
<evidence type="ECO:0000259" key="2">
    <source>
        <dbReference type="PROSITE" id="PS50234"/>
    </source>
</evidence>
<dbReference type="Gene3D" id="3.40.50.410">
    <property type="entry name" value="von Willebrand factor, type A domain"/>
    <property type="match status" value="1"/>
</dbReference>
<organism evidence="3 4">
    <name type="scientific">Enhygromyxa salina</name>
    <dbReference type="NCBI Taxonomy" id="215803"/>
    <lineage>
        <taxon>Bacteria</taxon>
        <taxon>Pseudomonadati</taxon>
        <taxon>Myxococcota</taxon>
        <taxon>Polyangia</taxon>
        <taxon>Nannocystales</taxon>
        <taxon>Nannocystaceae</taxon>
        <taxon>Enhygromyxa</taxon>
    </lineage>
</organism>
<evidence type="ECO:0000313" key="4">
    <source>
        <dbReference type="Proteomes" id="UP000031599"/>
    </source>
</evidence>
<feature type="domain" description="VWFA" evidence="2">
    <location>
        <begin position="91"/>
        <end position="287"/>
    </location>
</feature>
<feature type="region of interest" description="Disordered" evidence="1">
    <location>
        <begin position="481"/>
        <end position="507"/>
    </location>
</feature>
<dbReference type="InterPro" id="IPR036465">
    <property type="entry name" value="vWFA_dom_sf"/>
</dbReference>
<dbReference type="InterPro" id="IPR002035">
    <property type="entry name" value="VWF_A"/>
</dbReference>
<comment type="caution">
    <text evidence="3">The sequence shown here is derived from an EMBL/GenBank/DDBJ whole genome shotgun (WGS) entry which is preliminary data.</text>
</comment>
<evidence type="ECO:0000313" key="3">
    <source>
        <dbReference type="EMBL" id="KIG14133.1"/>
    </source>
</evidence>
<dbReference type="PANTHER" id="PTHR10579">
    <property type="entry name" value="CALCIUM-ACTIVATED CHLORIDE CHANNEL REGULATOR"/>
    <property type="match status" value="1"/>
</dbReference>
<accession>A0A0C1ZSU8</accession>
<proteinExistence type="predicted"/>
<dbReference type="SMART" id="SM00327">
    <property type="entry name" value="VWA"/>
    <property type="match status" value="1"/>
</dbReference>
<evidence type="ECO:0000256" key="1">
    <source>
        <dbReference type="SAM" id="MobiDB-lite"/>
    </source>
</evidence>
<dbReference type="EMBL" id="JMCC02000079">
    <property type="protein sequence ID" value="KIG14133.1"/>
    <property type="molecule type" value="Genomic_DNA"/>
</dbReference>
<sequence>MLLLSALALLGSACDRTGGGGPLGPLDVDHADERDNTKLVETERPYVAPVDLDLDWALANALVPADKPSELVARIRIEAPDKLDLPRPPARVVLVVDTSASMQGDAIEGAKAAAIELVDSLADDDSFSLVVFHSQAQTLMSATLIGDESRAAAKAQIAKMQAWGTTDLAGGLGLALQQLSTAPASMATPDPKTGELAQAGPGMWVSNGPDPQVLERVVLLGDGVPNDAAPIASLAQQFAARGAAITALGYGLDYDEVLLASLAEQTHGQFRFVEKPEAVAALFREQVLHIQRTVASELRLGMGLGPGITLIEVVGHTSQWNPSLGRNEVALGSMFEGQTQELIVRLQVSPHNDGATVELSDLELSFNDVYTGTGQRFERSFMSALASGNVQAIAAGRDIEIARAGAHARTDAATLQVLSLARAGQLDEAKALLAEAVSWAKDSSKTLEDDKLWTQAEKLAALEPELRSLARQARQPVVTNVGYGPVGGGQPQPFPAQPSSPAGARAVKSVHADAYNNLHN</sequence>
<dbReference type="Pfam" id="PF13768">
    <property type="entry name" value="VWA_3"/>
    <property type="match status" value="1"/>
</dbReference>
<dbReference type="PANTHER" id="PTHR10579:SF43">
    <property type="entry name" value="ZINC FINGER (C3HC4-TYPE RING FINGER) FAMILY PROTEIN"/>
    <property type="match status" value="1"/>
</dbReference>
<dbReference type="AlphaFoldDB" id="A0A0C1ZSU8"/>
<dbReference type="InterPro" id="IPR051266">
    <property type="entry name" value="CLCR"/>
</dbReference>
<dbReference type="Proteomes" id="UP000031599">
    <property type="component" value="Unassembled WGS sequence"/>
</dbReference>